<proteinExistence type="predicted"/>
<comment type="caution">
    <text evidence="2">The sequence shown here is derived from an EMBL/GenBank/DDBJ whole genome shotgun (WGS) entry which is preliminary data.</text>
</comment>
<reference evidence="3" key="1">
    <citation type="journal article" date="2019" name="Int. J. Syst. Evol. Microbiol.">
        <title>The Global Catalogue of Microorganisms (GCM) 10K type strain sequencing project: providing services to taxonomists for standard genome sequencing and annotation.</title>
        <authorList>
            <consortium name="The Broad Institute Genomics Platform"/>
            <consortium name="The Broad Institute Genome Sequencing Center for Infectious Disease"/>
            <person name="Wu L."/>
            <person name="Ma J."/>
        </authorList>
    </citation>
    <scope>NUCLEOTIDE SEQUENCE [LARGE SCALE GENOMIC DNA]</scope>
    <source>
        <strain evidence="3">CGMCC 1.15197</strain>
    </source>
</reference>
<evidence type="ECO:0000313" key="3">
    <source>
        <dbReference type="Proteomes" id="UP000632273"/>
    </source>
</evidence>
<evidence type="ECO:0000313" key="2">
    <source>
        <dbReference type="EMBL" id="GGF02192.1"/>
    </source>
</evidence>
<feature type="region of interest" description="Disordered" evidence="1">
    <location>
        <begin position="1"/>
        <end position="40"/>
    </location>
</feature>
<name>A0ABQ1TSB5_9BACT</name>
<organism evidence="2 3">
    <name type="scientific">Hymenobacter cavernae</name>
    <dbReference type="NCBI Taxonomy" id="2044852"/>
    <lineage>
        <taxon>Bacteria</taxon>
        <taxon>Pseudomonadati</taxon>
        <taxon>Bacteroidota</taxon>
        <taxon>Cytophagia</taxon>
        <taxon>Cytophagales</taxon>
        <taxon>Hymenobacteraceae</taxon>
        <taxon>Hymenobacter</taxon>
    </lineage>
</organism>
<protein>
    <submittedName>
        <fullName evidence="2">Uncharacterized protein</fullName>
    </submittedName>
</protein>
<dbReference type="Proteomes" id="UP000632273">
    <property type="component" value="Unassembled WGS sequence"/>
</dbReference>
<evidence type="ECO:0000256" key="1">
    <source>
        <dbReference type="SAM" id="MobiDB-lite"/>
    </source>
</evidence>
<accession>A0ABQ1TSB5</accession>
<keyword evidence="3" id="KW-1185">Reference proteome</keyword>
<dbReference type="EMBL" id="BMHT01000002">
    <property type="protein sequence ID" value="GGF02192.1"/>
    <property type="molecule type" value="Genomic_DNA"/>
</dbReference>
<sequence length="62" mass="7123">MHPHTLPISNNTPAAQDSPLKLTDPTPHLQRWQRSEARRRSAQAWLQRTLALDAQEWQGLAE</sequence>
<dbReference type="RefSeq" id="WP_188811966.1">
    <property type="nucleotide sequence ID" value="NZ_BMHT01000002.1"/>
</dbReference>
<gene>
    <name evidence="2" type="ORF">GCM10011383_11350</name>
</gene>